<evidence type="ECO:0000256" key="5">
    <source>
        <dbReference type="ARBA" id="ARBA00022801"/>
    </source>
</evidence>
<dbReference type="Pfam" id="PF04185">
    <property type="entry name" value="Phosphoesterase"/>
    <property type="match status" value="1"/>
</dbReference>
<dbReference type="InterPro" id="IPR007312">
    <property type="entry name" value="Phosphoesterase"/>
</dbReference>
<evidence type="ECO:0000313" key="9">
    <source>
        <dbReference type="Proteomes" id="UP000298860"/>
    </source>
</evidence>
<evidence type="ECO:0000256" key="4">
    <source>
        <dbReference type="ARBA" id="ARBA00022512"/>
    </source>
</evidence>
<dbReference type="AlphaFoldDB" id="A0A4D4J1G7"/>
<keyword evidence="4" id="KW-0134">Cell wall</keyword>
<dbReference type="CDD" id="cd16013">
    <property type="entry name" value="AcpA"/>
    <property type="match status" value="1"/>
</dbReference>
<dbReference type="RefSeq" id="WP_225978012.1">
    <property type="nucleotide sequence ID" value="NZ_BJFL01000001.1"/>
</dbReference>
<comment type="similarity">
    <text evidence="2">Belongs to the bacterial phospholipase C family.</text>
</comment>
<evidence type="ECO:0000256" key="2">
    <source>
        <dbReference type="ARBA" id="ARBA00009717"/>
    </source>
</evidence>
<gene>
    <name evidence="8" type="ORF">GTS_02710</name>
</gene>
<sequence length="421" mass="46015">MELNRRQFVAGAAGVAAGALAGVPGAAEADTALPAPAKSGIDHIVVVMMENRSFDHYLGWLPGADGRQAGLSYLDRDGVRHATHHLTTYTGCSFADPDHSYEGGRVELNGGRCDGWLWAGSNDEFCIGYYTDADLAFYGRAARDWTVCDRYFSAVMAETYPNRFFQHSAQTDRLHNSYDIATMPTIWDRLAAHGVSRRYYFTDVPFTALWGTRHLDVTGTFAEFLAAAATGTLPAVSFVDPRFLAEDQGLSGDDHPHADIRVGQYFLNTVYQAVVTSPNWPRTVLVINYDEWGGFFDHVAPATAPDPRPDLDTGLRGFRTPCLVISPLARRGHVAHNTYDHTSVLKMIEWRYGLEPLTVRDAAARNLAEVLDFSSAGDLTAPRYTVPAVVSGGCVVPEHTHGGEGWDELRGLATSLGFPKG</sequence>
<accession>A0A4D4J1G7</accession>
<protein>
    <recommendedName>
        <fullName evidence="3">phospholipase C</fullName>
        <ecNumber evidence="3">3.1.4.3</ecNumber>
    </recommendedName>
</protein>
<comment type="subcellular location">
    <subcellularLocation>
        <location evidence="1">Secreted</location>
        <location evidence="1">Cell wall</location>
    </subcellularLocation>
</comment>
<dbReference type="Gene3D" id="3.40.720.10">
    <property type="entry name" value="Alkaline Phosphatase, subunit A"/>
    <property type="match status" value="2"/>
</dbReference>
<keyword evidence="4" id="KW-0964">Secreted</keyword>
<dbReference type="Proteomes" id="UP000298860">
    <property type="component" value="Unassembled WGS sequence"/>
</dbReference>
<proteinExistence type="inferred from homology"/>
<dbReference type="EC" id="3.1.4.3" evidence="3"/>
<dbReference type="InterPro" id="IPR006311">
    <property type="entry name" value="TAT_signal"/>
</dbReference>
<keyword evidence="9" id="KW-1185">Reference proteome</keyword>
<evidence type="ECO:0000256" key="7">
    <source>
        <dbReference type="ARBA" id="ARBA00048421"/>
    </source>
</evidence>
<evidence type="ECO:0000256" key="3">
    <source>
        <dbReference type="ARBA" id="ARBA00012018"/>
    </source>
</evidence>
<dbReference type="PROSITE" id="PS51318">
    <property type="entry name" value="TAT"/>
    <property type="match status" value="1"/>
</dbReference>
<evidence type="ECO:0000313" key="8">
    <source>
        <dbReference type="EMBL" id="GDY28638.1"/>
    </source>
</evidence>
<dbReference type="PANTHER" id="PTHR31956:SF1">
    <property type="entry name" value="NON-SPECIFIC PHOSPHOLIPASE C1"/>
    <property type="match status" value="1"/>
</dbReference>
<dbReference type="EMBL" id="BJFL01000001">
    <property type="protein sequence ID" value="GDY28638.1"/>
    <property type="molecule type" value="Genomic_DNA"/>
</dbReference>
<dbReference type="PANTHER" id="PTHR31956">
    <property type="entry name" value="NON-SPECIFIC PHOSPHOLIPASE C4-RELATED"/>
    <property type="match status" value="1"/>
</dbReference>
<dbReference type="InterPro" id="IPR017850">
    <property type="entry name" value="Alkaline_phosphatase_core_sf"/>
</dbReference>
<keyword evidence="5" id="KW-0378">Hydrolase</keyword>
<organism evidence="8 9">
    <name type="scientific">Gandjariella thermophila</name>
    <dbReference type="NCBI Taxonomy" id="1931992"/>
    <lineage>
        <taxon>Bacteria</taxon>
        <taxon>Bacillati</taxon>
        <taxon>Actinomycetota</taxon>
        <taxon>Actinomycetes</taxon>
        <taxon>Pseudonocardiales</taxon>
        <taxon>Pseudonocardiaceae</taxon>
        <taxon>Gandjariella</taxon>
    </lineage>
</organism>
<comment type="catalytic activity">
    <reaction evidence="7">
        <text>a 1,2-diacyl-sn-glycero-3-phosphocholine + H2O = phosphocholine + a 1,2-diacyl-sn-glycerol + H(+)</text>
        <dbReference type="Rhea" id="RHEA:10604"/>
        <dbReference type="ChEBI" id="CHEBI:15377"/>
        <dbReference type="ChEBI" id="CHEBI:15378"/>
        <dbReference type="ChEBI" id="CHEBI:17815"/>
        <dbReference type="ChEBI" id="CHEBI:57643"/>
        <dbReference type="ChEBI" id="CHEBI:295975"/>
        <dbReference type="EC" id="3.1.4.3"/>
    </reaction>
    <physiologicalReaction direction="left-to-right" evidence="7">
        <dbReference type="Rhea" id="RHEA:10605"/>
    </physiologicalReaction>
</comment>
<dbReference type="GO" id="GO:0034480">
    <property type="term" value="F:phosphatidylcholine phospholipase C activity"/>
    <property type="evidence" value="ECO:0007669"/>
    <property type="project" value="UniProtKB-EC"/>
</dbReference>
<comment type="caution">
    <text evidence="8">The sequence shown here is derived from an EMBL/GenBank/DDBJ whole genome shotgun (WGS) entry which is preliminary data.</text>
</comment>
<evidence type="ECO:0000256" key="1">
    <source>
        <dbReference type="ARBA" id="ARBA00004191"/>
    </source>
</evidence>
<name>A0A4D4J1G7_9PSEU</name>
<keyword evidence="6" id="KW-0843">Virulence</keyword>
<evidence type="ECO:0000256" key="6">
    <source>
        <dbReference type="ARBA" id="ARBA00023026"/>
    </source>
</evidence>
<reference evidence="9" key="1">
    <citation type="submission" date="2019-04" db="EMBL/GenBank/DDBJ databases">
        <title>Draft genome sequence of Pseudonocardiaceae bacterium SL3-2-4.</title>
        <authorList>
            <person name="Ningsih F."/>
            <person name="Yokota A."/>
            <person name="Sakai Y."/>
            <person name="Nanatani K."/>
            <person name="Yabe S."/>
            <person name="Oetari A."/>
            <person name="Sjamsuridzal W."/>
        </authorList>
    </citation>
    <scope>NUCLEOTIDE SEQUENCE [LARGE SCALE GENOMIC DNA]</scope>
    <source>
        <strain evidence="9">SL3-2-4</strain>
    </source>
</reference>